<dbReference type="OrthoDB" id="3266934at2759"/>
<evidence type="ECO:0000313" key="5">
    <source>
        <dbReference type="Proteomes" id="UP000736335"/>
    </source>
</evidence>
<feature type="compositionally biased region" description="Polar residues" evidence="1">
    <location>
        <begin position="293"/>
        <end position="306"/>
    </location>
</feature>
<gene>
    <name evidence="4" type="ORF">BJ322DRAFT_1047256</name>
</gene>
<feature type="compositionally biased region" description="Polar residues" evidence="1">
    <location>
        <begin position="271"/>
        <end position="282"/>
    </location>
</feature>
<feature type="transmembrane region" description="Helical" evidence="2">
    <location>
        <begin position="170"/>
        <end position="191"/>
    </location>
</feature>
<organism evidence="4 5">
    <name type="scientific">Thelephora terrestris</name>
    <dbReference type="NCBI Taxonomy" id="56493"/>
    <lineage>
        <taxon>Eukaryota</taxon>
        <taxon>Fungi</taxon>
        <taxon>Dikarya</taxon>
        <taxon>Basidiomycota</taxon>
        <taxon>Agaricomycotina</taxon>
        <taxon>Agaricomycetes</taxon>
        <taxon>Thelephorales</taxon>
        <taxon>Thelephoraceae</taxon>
        <taxon>Thelephora</taxon>
    </lineage>
</organism>
<feature type="region of interest" description="Disordered" evidence="1">
    <location>
        <begin position="128"/>
        <end position="156"/>
    </location>
</feature>
<evidence type="ECO:0000256" key="2">
    <source>
        <dbReference type="SAM" id="Phobius"/>
    </source>
</evidence>
<keyword evidence="3" id="KW-0732">Signal</keyword>
<evidence type="ECO:0000256" key="1">
    <source>
        <dbReference type="SAM" id="MobiDB-lite"/>
    </source>
</evidence>
<keyword evidence="2" id="KW-0472">Membrane</keyword>
<keyword evidence="2" id="KW-0812">Transmembrane</keyword>
<feature type="chain" id="PRO_5040510150" evidence="3">
    <location>
        <begin position="21"/>
        <end position="367"/>
    </location>
</feature>
<reference evidence="4" key="1">
    <citation type="journal article" date="2020" name="Nat. Commun.">
        <title>Large-scale genome sequencing of mycorrhizal fungi provides insights into the early evolution of symbiotic traits.</title>
        <authorList>
            <person name="Miyauchi S."/>
            <person name="Kiss E."/>
            <person name="Kuo A."/>
            <person name="Drula E."/>
            <person name="Kohler A."/>
            <person name="Sanchez-Garcia M."/>
            <person name="Morin E."/>
            <person name="Andreopoulos B."/>
            <person name="Barry K.W."/>
            <person name="Bonito G."/>
            <person name="Buee M."/>
            <person name="Carver A."/>
            <person name="Chen C."/>
            <person name="Cichocki N."/>
            <person name="Clum A."/>
            <person name="Culley D."/>
            <person name="Crous P.W."/>
            <person name="Fauchery L."/>
            <person name="Girlanda M."/>
            <person name="Hayes R.D."/>
            <person name="Keri Z."/>
            <person name="LaButti K."/>
            <person name="Lipzen A."/>
            <person name="Lombard V."/>
            <person name="Magnuson J."/>
            <person name="Maillard F."/>
            <person name="Murat C."/>
            <person name="Nolan M."/>
            <person name="Ohm R.A."/>
            <person name="Pangilinan J."/>
            <person name="Pereira M.F."/>
            <person name="Perotto S."/>
            <person name="Peter M."/>
            <person name="Pfister S."/>
            <person name="Riley R."/>
            <person name="Sitrit Y."/>
            <person name="Stielow J.B."/>
            <person name="Szollosi G."/>
            <person name="Zifcakova L."/>
            <person name="Stursova M."/>
            <person name="Spatafora J.W."/>
            <person name="Tedersoo L."/>
            <person name="Vaario L.M."/>
            <person name="Yamada A."/>
            <person name="Yan M."/>
            <person name="Wang P."/>
            <person name="Xu J."/>
            <person name="Bruns T."/>
            <person name="Baldrian P."/>
            <person name="Vilgalys R."/>
            <person name="Dunand C."/>
            <person name="Henrissat B."/>
            <person name="Grigoriev I.V."/>
            <person name="Hibbett D."/>
            <person name="Nagy L.G."/>
            <person name="Martin F.M."/>
        </authorList>
    </citation>
    <scope>NUCLEOTIDE SEQUENCE</scope>
    <source>
        <strain evidence="4">UH-Tt-Lm1</strain>
    </source>
</reference>
<dbReference type="EMBL" id="WIUZ02000004">
    <property type="protein sequence ID" value="KAF9788142.1"/>
    <property type="molecule type" value="Genomic_DNA"/>
</dbReference>
<dbReference type="Gene3D" id="1.20.5.510">
    <property type="entry name" value="Single helix bin"/>
    <property type="match status" value="1"/>
</dbReference>
<proteinExistence type="predicted"/>
<accession>A0A9P6HJJ4</accession>
<reference evidence="4" key="2">
    <citation type="submission" date="2020-11" db="EMBL/GenBank/DDBJ databases">
        <authorList>
            <consortium name="DOE Joint Genome Institute"/>
            <person name="Kuo A."/>
            <person name="Miyauchi S."/>
            <person name="Kiss E."/>
            <person name="Drula E."/>
            <person name="Kohler A."/>
            <person name="Sanchez-Garcia M."/>
            <person name="Andreopoulos B."/>
            <person name="Barry K.W."/>
            <person name="Bonito G."/>
            <person name="Buee M."/>
            <person name="Carver A."/>
            <person name="Chen C."/>
            <person name="Cichocki N."/>
            <person name="Clum A."/>
            <person name="Culley D."/>
            <person name="Crous P.W."/>
            <person name="Fauchery L."/>
            <person name="Girlanda M."/>
            <person name="Hayes R."/>
            <person name="Keri Z."/>
            <person name="Labutti K."/>
            <person name="Lipzen A."/>
            <person name="Lombard V."/>
            <person name="Magnuson J."/>
            <person name="Maillard F."/>
            <person name="Morin E."/>
            <person name="Murat C."/>
            <person name="Nolan M."/>
            <person name="Ohm R."/>
            <person name="Pangilinan J."/>
            <person name="Pereira M."/>
            <person name="Perotto S."/>
            <person name="Peter M."/>
            <person name="Riley R."/>
            <person name="Sitrit Y."/>
            <person name="Stielow B."/>
            <person name="Szollosi G."/>
            <person name="Zifcakova L."/>
            <person name="Stursova M."/>
            <person name="Spatafora J.W."/>
            <person name="Tedersoo L."/>
            <person name="Vaario L.-M."/>
            <person name="Yamada A."/>
            <person name="Yan M."/>
            <person name="Wang P."/>
            <person name="Xu J."/>
            <person name="Bruns T."/>
            <person name="Baldrian P."/>
            <person name="Vilgalys R."/>
            <person name="Henrissat B."/>
            <person name="Grigoriev I.V."/>
            <person name="Hibbett D."/>
            <person name="Nagy L.G."/>
            <person name="Martin F.M."/>
        </authorList>
    </citation>
    <scope>NUCLEOTIDE SEQUENCE</scope>
    <source>
        <strain evidence="4">UH-Tt-Lm1</strain>
    </source>
</reference>
<feature type="compositionally biased region" description="Polar residues" evidence="1">
    <location>
        <begin position="330"/>
        <end position="339"/>
    </location>
</feature>
<evidence type="ECO:0000256" key="3">
    <source>
        <dbReference type="SAM" id="SignalP"/>
    </source>
</evidence>
<comment type="caution">
    <text evidence="4">The sequence shown here is derived from an EMBL/GenBank/DDBJ whole genome shotgun (WGS) entry which is preliminary data.</text>
</comment>
<keyword evidence="2" id="KW-1133">Transmembrane helix</keyword>
<protein>
    <submittedName>
        <fullName evidence="4">Uncharacterized protein</fullName>
    </submittedName>
</protein>
<feature type="signal peptide" evidence="3">
    <location>
        <begin position="1"/>
        <end position="20"/>
    </location>
</feature>
<dbReference type="Proteomes" id="UP000736335">
    <property type="component" value="Unassembled WGS sequence"/>
</dbReference>
<feature type="region of interest" description="Disordered" evidence="1">
    <location>
        <begin position="201"/>
        <end position="350"/>
    </location>
</feature>
<evidence type="ECO:0000313" key="4">
    <source>
        <dbReference type="EMBL" id="KAF9788142.1"/>
    </source>
</evidence>
<keyword evidence="5" id="KW-1185">Reference proteome</keyword>
<dbReference type="AlphaFoldDB" id="A0A9P6HJJ4"/>
<sequence>MTTAANTAFLTVPNLLTCSAVTIEWTYNGTTTPASNYPLVVSNIGVSQSGPSRRGYPLAARQSTAVVNVTLAEINVSTGNFTWPKVNIPQGWYRMDIYAPEGVIPSNTFNVTNGLDFSCVVAPPQSSISPSSSVSTTTSSHSSPLSPATSPTNTSTVLAADNSSVRRRTIAGGVIGGVAILLLIAAVALLLSRRRKTRTRGTIPPATFARSKGQPSRANHEPSDSTGAILPFDGGSKDNSRQLSTSDEDFASEKSAVTDHDTMPKLPSIAVTRSRSTTSQRPASMIVKPSFESYESAQSRPSTSPPHSRYPPDRSRRASRKPVPVYNPSEFPNSETNDMPPSCPPETALGGSKVYYLIPDAPLEQRK</sequence>
<name>A0A9P6HJJ4_9AGAM</name>